<dbReference type="InterPro" id="IPR034660">
    <property type="entry name" value="DinB/YfiT-like"/>
</dbReference>
<dbReference type="RefSeq" id="WP_030883098.1">
    <property type="nucleotide sequence ID" value="NZ_JBIRHZ010000013.1"/>
</dbReference>
<evidence type="ECO:0000313" key="3">
    <source>
        <dbReference type="Proteomes" id="UP000037020"/>
    </source>
</evidence>
<dbReference type="InterPro" id="IPR024344">
    <property type="entry name" value="MDMPI_metal-binding"/>
</dbReference>
<dbReference type="Proteomes" id="UP000037020">
    <property type="component" value="Unassembled WGS sequence"/>
</dbReference>
<dbReference type="NCBIfam" id="TIGR03086">
    <property type="entry name" value="TIGR03086 family metal-binding protein"/>
    <property type="match status" value="1"/>
</dbReference>
<dbReference type="Gene3D" id="1.20.120.450">
    <property type="entry name" value="dinb family like domain"/>
    <property type="match status" value="1"/>
</dbReference>
<dbReference type="InterPro" id="IPR017517">
    <property type="entry name" value="Maleyloyr_isom"/>
</dbReference>
<name>A0ABR5J742_9ACTN</name>
<sequence>MDVRALHEESLRSTGQFIGGVRADQWDAPSPCPGWDIRHIVNHLVAGNFWVRELGLGRTIEEVGKSLDGDLLRDDPVSAYEASAAAAAEAFAAEGAMERLWPLSYGERPGRVYARQRFIDVLIHGWDIGTAAGQDPRLPAELVEACTAIFDARPQMLKQWGFAELDTAPAAGDDPQARLLALTGRRG</sequence>
<proteinExistence type="predicted"/>
<dbReference type="NCBIfam" id="TIGR03083">
    <property type="entry name" value="maleylpyruvate isomerase family mycothiol-dependent enzyme"/>
    <property type="match status" value="1"/>
</dbReference>
<protein>
    <recommendedName>
        <fullName evidence="1">Mycothiol-dependent maleylpyruvate isomerase metal-binding domain-containing protein</fullName>
    </recommendedName>
</protein>
<dbReference type="InterPro" id="IPR017520">
    <property type="entry name" value="CHP03086"/>
</dbReference>
<dbReference type="Pfam" id="PF11716">
    <property type="entry name" value="MDMPI_N"/>
    <property type="match status" value="1"/>
</dbReference>
<dbReference type="SUPFAM" id="SSF109854">
    <property type="entry name" value="DinB/YfiT-like putative metalloenzymes"/>
    <property type="match status" value="1"/>
</dbReference>
<reference evidence="2 3" key="1">
    <citation type="submission" date="2015-07" db="EMBL/GenBank/DDBJ databases">
        <authorList>
            <person name="Ju K.-S."/>
            <person name="Doroghazi J.R."/>
            <person name="Metcalf W.W."/>
        </authorList>
    </citation>
    <scope>NUCLEOTIDE SEQUENCE [LARGE SCALE GENOMIC DNA]</scope>
    <source>
        <strain evidence="2 3">NRRL B-3589</strain>
    </source>
</reference>
<organism evidence="2 3">
    <name type="scientific">Streptomyces varsoviensis</name>
    <dbReference type="NCBI Taxonomy" id="67373"/>
    <lineage>
        <taxon>Bacteria</taxon>
        <taxon>Bacillati</taxon>
        <taxon>Actinomycetota</taxon>
        <taxon>Actinomycetes</taxon>
        <taxon>Kitasatosporales</taxon>
        <taxon>Streptomycetaceae</taxon>
        <taxon>Streptomyces</taxon>
    </lineage>
</organism>
<dbReference type="EMBL" id="LGUT01001267">
    <property type="protein sequence ID" value="KOG89288.1"/>
    <property type="molecule type" value="Genomic_DNA"/>
</dbReference>
<keyword evidence="3" id="KW-1185">Reference proteome</keyword>
<evidence type="ECO:0000259" key="1">
    <source>
        <dbReference type="Pfam" id="PF11716"/>
    </source>
</evidence>
<gene>
    <name evidence="2" type="ORF">ADK38_15130</name>
</gene>
<evidence type="ECO:0000313" key="2">
    <source>
        <dbReference type="EMBL" id="KOG89288.1"/>
    </source>
</evidence>
<accession>A0ABR5J742</accession>
<comment type="caution">
    <text evidence="2">The sequence shown here is derived from an EMBL/GenBank/DDBJ whole genome shotgun (WGS) entry which is preliminary data.</text>
</comment>
<feature type="domain" description="Mycothiol-dependent maleylpyruvate isomerase metal-binding" evidence="1">
    <location>
        <begin position="12"/>
        <end position="128"/>
    </location>
</feature>